<dbReference type="PROSITE" id="PS51257">
    <property type="entry name" value="PROKAR_LIPOPROTEIN"/>
    <property type="match status" value="1"/>
</dbReference>
<keyword evidence="4" id="KW-0732">Signal</keyword>
<dbReference type="STRING" id="1429083.GCA_001885685_02809"/>
<evidence type="ECO:0000256" key="4">
    <source>
        <dbReference type="SAM" id="SignalP"/>
    </source>
</evidence>
<evidence type="ECO:0000313" key="7">
    <source>
        <dbReference type="EMBL" id="SEL77783.1"/>
    </source>
</evidence>
<feature type="coiled-coil region" evidence="3">
    <location>
        <begin position="130"/>
        <end position="157"/>
    </location>
</feature>
<dbReference type="InterPro" id="IPR058625">
    <property type="entry name" value="MdtA-like_BSH"/>
</dbReference>
<dbReference type="InterPro" id="IPR006143">
    <property type="entry name" value="RND_pump_MFP"/>
</dbReference>
<feature type="signal peptide" evidence="4">
    <location>
        <begin position="1"/>
        <end position="24"/>
    </location>
</feature>
<protein>
    <submittedName>
        <fullName evidence="7">RND family efflux transporter, MFP subunit</fullName>
    </submittedName>
</protein>
<dbReference type="Proteomes" id="UP000185766">
    <property type="component" value="Unassembled WGS sequence"/>
</dbReference>
<keyword evidence="2 3" id="KW-0175">Coiled coil</keyword>
<dbReference type="GO" id="GO:0015562">
    <property type="term" value="F:efflux transmembrane transporter activity"/>
    <property type="evidence" value="ECO:0007669"/>
    <property type="project" value="TreeGrafter"/>
</dbReference>
<evidence type="ECO:0000256" key="1">
    <source>
        <dbReference type="ARBA" id="ARBA00009477"/>
    </source>
</evidence>
<dbReference type="Gene3D" id="2.40.420.20">
    <property type="match status" value="1"/>
</dbReference>
<comment type="similarity">
    <text evidence="1">Belongs to the membrane fusion protein (MFP) (TC 8.A.1) family.</text>
</comment>
<dbReference type="AlphaFoldDB" id="A0A1H7SYV8"/>
<feature type="domain" description="Multidrug resistance protein MdtA-like barrel-sandwich hybrid" evidence="6">
    <location>
        <begin position="60"/>
        <end position="182"/>
    </location>
</feature>
<dbReference type="Gene3D" id="2.40.50.100">
    <property type="match status" value="1"/>
</dbReference>
<evidence type="ECO:0000259" key="5">
    <source>
        <dbReference type="Pfam" id="PF25876"/>
    </source>
</evidence>
<accession>A0A1H7SYV8</accession>
<dbReference type="GO" id="GO:1990281">
    <property type="term" value="C:efflux pump complex"/>
    <property type="evidence" value="ECO:0007669"/>
    <property type="project" value="TreeGrafter"/>
</dbReference>
<dbReference type="PANTHER" id="PTHR30469">
    <property type="entry name" value="MULTIDRUG RESISTANCE PROTEIN MDTA"/>
    <property type="match status" value="1"/>
</dbReference>
<feature type="domain" description="Multidrug resistance protein MdtA-like alpha-helical hairpin" evidence="5">
    <location>
        <begin position="102"/>
        <end position="154"/>
    </location>
</feature>
<dbReference type="EMBL" id="FOAS01000021">
    <property type="protein sequence ID" value="SEL77783.1"/>
    <property type="molecule type" value="Genomic_DNA"/>
</dbReference>
<proteinExistence type="inferred from homology"/>
<keyword evidence="8" id="KW-1185">Reference proteome</keyword>
<organism evidence="7 8">
    <name type="scientific">Atopomonas hussainii</name>
    <dbReference type="NCBI Taxonomy" id="1429083"/>
    <lineage>
        <taxon>Bacteria</taxon>
        <taxon>Pseudomonadati</taxon>
        <taxon>Pseudomonadota</taxon>
        <taxon>Gammaproteobacteria</taxon>
        <taxon>Pseudomonadales</taxon>
        <taxon>Pseudomonadaceae</taxon>
        <taxon>Atopomonas</taxon>
    </lineage>
</organism>
<dbReference type="RefSeq" id="WP_074870592.1">
    <property type="nucleotide sequence ID" value="NZ_FOAS01000021.1"/>
</dbReference>
<dbReference type="NCBIfam" id="TIGR01730">
    <property type="entry name" value="RND_mfp"/>
    <property type="match status" value="1"/>
</dbReference>
<sequence>MRTYQPLVALLFPLLLTACGSDEAPPSAEVVRPVKLISVADLSNSLVREFPARIQATQEAELSFRVSGELKELPVLQGQSVKKGDLIAALDPADYALKVKDRQATYDLARAQFQRMAKLVEREMVSRAEYDQKKAQLNSAEAALKMAKQELDYTRLRAPFDGVIAATFLDNFQVVQAKQPIATIQAGNRLDATFQVPENLLTSVRSERRGYHPQVRLDSAGGLLLDSVVKEFSTIPDTKTLSYQVTVSFEKPANLTALPGMSATVIVDFAKLYDNSEAPLLIPVEAVFSPDNSDADTQVVWVASTDAAGVLRVNQRPVTVGPISGEGIQILDGLSAGEQVVAAGGRELHEGAAVKPWVRERGL</sequence>
<dbReference type="Gene3D" id="2.40.30.170">
    <property type="match status" value="1"/>
</dbReference>
<evidence type="ECO:0000256" key="3">
    <source>
        <dbReference type="SAM" id="Coils"/>
    </source>
</evidence>
<gene>
    <name evidence="7" type="ORF">SAMN05216214_12146</name>
</gene>
<dbReference type="Pfam" id="PF25917">
    <property type="entry name" value="BSH_RND"/>
    <property type="match status" value="1"/>
</dbReference>
<evidence type="ECO:0000256" key="2">
    <source>
        <dbReference type="ARBA" id="ARBA00023054"/>
    </source>
</evidence>
<name>A0A1H7SYV8_9GAMM</name>
<dbReference type="PANTHER" id="PTHR30469:SF20">
    <property type="entry name" value="EFFLUX RND TRANSPORTER PERIPLASMIC ADAPTOR SUBUNIT"/>
    <property type="match status" value="1"/>
</dbReference>
<reference evidence="7 8" key="1">
    <citation type="submission" date="2016-10" db="EMBL/GenBank/DDBJ databases">
        <authorList>
            <person name="de Groot N.N."/>
        </authorList>
    </citation>
    <scope>NUCLEOTIDE SEQUENCE [LARGE SCALE GENOMIC DNA]</scope>
    <source>
        <strain evidence="7 8">JCM 19513</strain>
    </source>
</reference>
<dbReference type="Pfam" id="PF25876">
    <property type="entry name" value="HH_MFP_RND"/>
    <property type="match status" value="1"/>
</dbReference>
<evidence type="ECO:0000313" key="8">
    <source>
        <dbReference type="Proteomes" id="UP000185766"/>
    </source>
</evidence>
<dbReference type="Gene3D" id="1.10.287.470">
    <property type="entry name" value="Helix hairpin bin"/>
    <property type="match status" value="1"/>
</dbReference>
<evidence type="ECO:0000259" key="6">
    <source>
        <dbReference type="Pfam" id="PF25917"/>
    </source>
</evidence>
<dbReference type="InterPro" id="IPR058624">
    <property type="entry name" value="MdtA-like_HH"/>
</dbReference>
<feature type="chain" id="PRO_5010274722" evidence="4">
    <location>
        <begin position="25"/>
        <end position="363"/>
    </location>
</feature>
<dbReference type="SUPFAM" id="SSF111369">
    <property type="entry name" value="HlyD-like secretion proteins"/>
    <property type="match status" value="1"/>
</dbReference>